<gene>
    <name evidence="2" type="ORF">GCM10011521_07530</name>
</gene>
<dbReference type="Pfam" id="PF13649">
    <property type="entry name" value="Methyltransf_25"/>
    <property type="match status" value="1"/>
</dbReference>
<evidence type="ECO:0000313" key="3">
    <source>
        <dbReference type="Proteomes" id="UP000623419"/>
    </source>
</evidence>
<dbReference type="Gene3D" id="3.40.50.150">
    <property type="entry name" value="Vaccinia Virus protein VP39"/>
    <property type="match status" value="1"/>
</dbReference>
<dbReference type="CDD" id="cd02440">
    <property type="entry name" value="AdoMet_MTases"/>
    <property type="match status" value="1"/>
</dbReference>
<reference evidence="3" key="1">
    <citation type="journal article" date="2019" name="Int. J. Syst. Evol. Microbiol.">
        <title>The Global Catalogue of Microorganisms (GCM) 10K type strain sequencing project: providing services to taxonomists for standard genome sequencing and annotation.</title>
        <authorList>
            <consortium name="The Broad Institute Genomics Platform"/>
            <consortium name="The Broad Institute Genome Sequencing Center for Infectious Disease"/>
            <person name="Wu L."/>
            <person name="Ma J."/>
        </authorList>
    </citation>
    <scope>NUCLEOTIDE SEQUENCE [LARGE SCALE GENOMIC DNA]</scope>
    <source>
        <strain evidence="3">CGMCC 1.15905</strain>
    </source>
</reference>
<dbReference type="EMBL" id="BMKC01000001">
    <property type="protein sequence ID" value="GGA71871.1"/>
    <property type="molecule type" value="Genomic_DNA"/>
</dbReference>
<sequence>MMDRNPHSALAQTWTFFRQWLKNPRGVAAISPSSQQLARQMMSELPRGSRRVIELGGGTGVFTRALLGQGIAPADLLVLELNEELHQHLQRHFPQVHVACADARDLADVARAHGFHGETPADAIVSGLGLLSMPRPTQQAILSSAFECLQPQGRFVQFTYGPANPVAKEVLEALDLTARRGSFTWWNVPPATVYVYTRRVSRAITPRSMR</sequence>
<organism evidence="2 3">
    <name type="scientific">Arenimonas soli</name>
    <dbReference type="NCBI Taxonomy" id="2269504"/>
    <lineage>
        <taxon>Bacteria</taxon>
        <taxon>Pseudomonadati</taxon>
        <taxon>Pseudomonadota</taxon>
        <taxon>Gammaproteobacteria</taxon>
        <taxon>Lysobacterales</taxon>
        <taxon>Lysobacteraceae</taxon>
        <taxon>Arenimonas</taxon>
    </lineage>
</organism>
<feature type="domain" description="Methyltransferase" evidence="1">
    <location>
        <begin position="52"/>
        <end position="153"/>
    </location>
</feature>
<name>A0ABQ1HF41_9GAMM</name>
<dbReference type="SUPFAM" id="SSF53335">
    <property type="entry name" value="S-adenosyl-L-methionine-dependent methyltransferases"/>
    <property type="match status" value="1"/>
</dbReference>
<keyword evidence="3" id="KW-1185">Reference proteome</keyword>
<accession>A0ABQ1HF41</accession>
<dbReference type="InterPro" id="IPR029063">
    <property type="entry name" value="SAM-dependent_MTases_sf"/>
</dbReference>
<comment type="caution">
    <text evidence="2">The sequence shown here is derived from an EMBL/GenBank/DDBJ whole genome shotgun (WGS) entry which is preliminary data.</text>
</comment>
<dbReference type="Proteomes" id="UP000623419">
    <property type="component" value="Unassembled WGS sequence"/>
</dbReference>
<evidence type="ECO:0000313" key="2">
    <source>
        <dbReference type="EMBL" id="GGA71871.1"/>
    </source>
</evidence>
<evidence type="ECO:0000259" key="1">
    <source>
        <dbReference type="Pfam" id="PF13649"/>
    </source>
</evidence>
<protein>
    <recommendedName>
        <fullName evidence="1">Methyltransferase domain-containing protein</fullName>
    </recommendedName>
</protein>
<proteinExistence type="predicted"/>
<dbReference type="InterPro" id="IPR041698">
    <property type="entry name" value="Methyltransf_25"/>
</dbReference>